<keyword evidence="1" id="KW-1185">Reference proteome</keyword>
<dbReference type="WBParaSite" id="nRc.2.0.1.t00262-RA">
    <property type="protein sequence ID" value="nRc.2.0.1.t00262-RA"/>
    <property type="gene ID" value="nRc.2.0.1.g00262"/>
</dbReference>
<evidence type="ECO:0000313" key="2">
    <source>
        <dbReference type="WBParaSite" id="nRc.2.0.1.t00262-RA"/>
    </source>
</evidence>
<proteinExistence type="predicted"/>
<protein>
    <submittedName>
        <fullName evidence="2">Uncharacterized protein</fullName>
    </submittedName>
</protein>
<accession>A0A915HF79</accession>
<dbReference type="Proteomes" id="UP000887565">
    <property type="component" value="Unplaced"/>
</dbReference>
<reference evidence="2" key="1">
    <citation type="submission" date="2022-11" db="UniProtKB">
        <authorList>
            <consortium name="WormBaseParasite"/>
        </authorList>
    </citation>
    <scope>IDENTIFICATION</scope>
</reference>
<dbReference type="AlphaFoldDB" id="A0A915HF79"/>
<evidence type="ECO:0000313" key="1">
    <source>
        <dbReference type="Proteomes" id="UP000887565"/>
    </source>
</evidence>
<organism evidence="1 2">
    <name type="scientific">Romanomermis culicivorax</name>
    <name type="common">Nematode worm</name>
    <dbReference type="NCBI Taxonomy" id="13658"/>
    <lineage>
        <taxon>Eukaryota</taxon>
        <taxon>Metazoa</taxon>
        <taxon>Ecdysozoa</taxon>
        <taxon>Nematoda</taxon>
        <taxon>Enoplea</taxon>
        <taxon>Dorylaimia</taxon>
        <taxon>Mermithida</taxon>
        <taxon>Mermithoidea</taxon>
        <taxon>Mermithidae</taxon>
        <taxon>Romanomermis</taxon>
    </lineage>
</organism>
<sequence>MCHHPRNVVIREKIREVENKKKLTREHENDLHGLLHEKKVRITIVESIVMENRHRMNDRENIIVIVTIDENIPAIRRIVKRESNGPVP</sequence>
<name>A0A915HF79_ROMCU</name>